<dbReference type="InterPro" id="IPR008966">
    <property type="entry name" value="Adhesion_dom_sf"/>
</dbReference>
<evidence type="ECO:0000313" key="8">
    <source>
        <dbReference type="Proteomes" id="UP001211544"/>
    </source>
</evidence>
<evidence type="ECO:0000259" key="6">
    <source>
        <dbReference type="Pfam" id="PF00419"/>
    </source>
</evidence>
<sequence>MKIVMLNKTAAGLFLLTACNAAFASTTTADVGGGTITFYGSVTDATCNVTTNSGSDFSVDLNPVTTSDLGTTAGVISTNAKQFTLNIDGCSGFDSTSTAAQTLMITFSGGNVSDDNTYLKNGSGTASGVGIGITKDGSTLVALNTALDTGMATTSSDGTTYDTAPASGTLSYYANYYNYGGSSVAAGSVVTTATYTFTYE</sequence>
<gene>
    <name evidence="7" type="ORF">N5580_21325</name>
</gene>
<organism evidence="7 8">
    <name type="scientific">Pantoea piersonii</name>
    <dbReference type="NCBI Taxonomy" id="2364647"/>
    <lineage>
        <taxon>Bacteria</taxon>
        <taxon>Pseudomonadati</taxon>
        <taxon>Pseudomonadota</taxon>
        <taxon>Gammaproteobacteria</taxon>
        <taxon>Enterobacterales</taxon>
        <taxon>Erwiniaceae</taxon>
        <taxon>Pantoea</taxon>
    </lineage>
</organism>
<dbReference type="KEGG" id="kpie:N5580_21325"/>
<dbReference type="SUPFAM" id="SSF49401">
    <property type="entry name" value="Bacterial adhesins"/>
    <property type="match status" value="1"/>
</dbReference>
<dbReference type="Gene3D" id="2.60.40.1090">
    <property type="entry name" value="Fimbrial-type adhesion domain"/>
    <property type="match status" value="1"/>
</dbReference>
<dbReference type="PANTHER" id="PTHR33420">
    <property type="entry name" value="FIMBRIAL SUBUNIT ELFA-RELATED"/>
    <property type="match status" value="1"/>
</dbReference>
<evidence type="ECO:0000313" key="7">
    <source>
        <dbReference type="EMBL" id="WBG93304.1"/>
    </source>
</evidence>
<keyword evidence="7" id="KW-0614">Plasmid</keyword>
<keyword evidence="4" id="KW-0281">Fimbrium</keyword>
<feature type="chain" id="PRO_5042607235" evidence="5">
    <location>
        <begin position="25"/>
        <end position="200"/>
    </location>
</feature>
<feature type="domain" description="Fimbrial-type adhesion" evidence="6">
    <location>
        <begin position="36"/>
        <end position="199"/>
    </location>
</feature>
<feature type="signal peptide" evidence="5">
    <location>
        <begin position="1"/>
        <end position="24"/>
    </location>
</feature>
<comment type="subcellular location">
    <subcellularLocation>
        <location evidence="1">Fimbrium</location>
    </subcellularLocation>
</comment>
<dbReference type="InterPro" id="IPR000259">
    <property type="entry name" value="Adhesion_dom_fimbrial"/>
</dbReference>
<dbReference type="Proteomes" id="UP001211544">
    <property type="component" value="Plasmid pGABEKP28_2"/>
</dbReference>
<reference evidence="7 8" key="1">
    <citation type="journal article" date="2022" name="J Glob Antimicrob Resist">
        <title>First complete genome of a multidrug resistant strain of the novel human pathogen Kalamiella piersonii (GABEKP28) identified in human saliva.</title>
        <authorList>
            <person name="McDonagh F."/>
            <person name="Singh N.K."/>
            <person name="Venkateswaran K."/>
            <person name="Lonappan A.M."/>
            <person name="Hallahan B."/>
            <person name="Tuohy A."/>
            <person name="Burke L."/>
            <person name="Kovarova A."/>
            <person name="Miliotis G."/>
        </authorList>
    </citation>
    <scope>NUCLEOTIDE SEQUENCE [LARGE SCALE GENOMIC DNA]</scope>
    <source>
        <strain evidence="7 8">GABEKP28</strain>
    </source>
</reference>
<evidence type="ECO:0000256" key="4">
    <source>
        <dbReference type="ARBA" id="ARBA00023263"/>
    </source>
</evidence>
<evidence type="ECO:0000256" key="5">
    <source>
        <dbReference type="SAM" id="SignalP"/>
    </source>
</evidence>
<keyword evidence="8" id="KW-1185">Reference proteome</keyword>
<dbReference type="AlphaFoldDB" id="A0AAJ5UBX1"/>
<name>A0AAJ5UBX1_9GAMM</name>
<dbReference type="InterPro" id="IPR036937">
    <property type="entry name" value="Adhesion_dom_fimbrial_sf"/>
</dbReference>
<dbReference type="InterPro" id="IPR050263">
    <property type="entry name" value="Bact_Fimbrial_Adh_Pro"/>
</dbReference>
<dbReference type="GO" id="GO:0009289">
    <property type="term" value="C:pilus"/>
    <property type="evidence" value="ECO:0007669"/>
    <property type="project" value="UniProtKB-SubCell"/>
</dbReference>
<proteinExistence type="inferred from homology"/>
<dbReference type="Pfam" id="PF00419">
    <property type="entry name" value="Fimbrial"/>
    <property type="match status" value="1"/>
</dbReference>
<evidence type="ECO:0000256" key="1">
    <source>
        <dbReference type="ARBA" id="ARBA00004561"/>
    </source>
</evidence>
<evidence type="ECO:0000256" key="3">
    <source>
        <dbReference type="ARBA" id="ARBA00022729"/>
    </source>
</evidence>
<evidence type="ECO:0000256" key="2">
    <source>
        <dbReference type="ARBA" id="ARBA00006671"/>
    </source>
</evidence>
<keyword evidence="3 5" id="KW-0732">Signal</keyword>
<geneLocation type="plasmid" evidence="7 8">
    <name>pGABEKP28_2</name>
</geneLocation>
<comment type="similarity">
    <text evidence="2">Belongs to the fimbrial protein family.</text>
</comment>
<protein>
    <submittedName>
        <fullName evidence="7">Type 1 fimbrial protein</fullName>
    </submittedName>
</protein>
<dbReference type="RefSeq" id="WP_240629486.1">
    <property type="nucleotide sequence ID" value="NZ_CP104760.1"/>
</dbReference>
<accession>A0AAJ5UBX1</accession>
<dbReference type="GO" id="GO:0043709">
    <property type="term" value="P:cell adhesion involved in single-species biofilm formation"/>
    <property type="evidence" value="ECO:0007669"/>
    <property type="project" value="TreeGrafter"/>
</dbReference>
<dbReference type="EMBL" id="CP104760">
    <property type="protein sequence ID" value="WBG93304.1"/>
    <property type="molecule type" value="Genomic_DNA"/>
</dbReference>
<dbReference type="PROSITE" id="PS51257">
    <property type="entry name" value="PROKAR_LIPOPROTEIN"/>
    <property type="match status" value="1"/>
</dbReference>
<dbReference type="PANTHER" id="PTHR33420:SF3">
    <property type="entry name" value="FIMBRIAL SUBUNIT ELFA"/>
    <property type="match status" value="1"/>
</dbReference>
<dbReference type="GeneID" id="78235178"/>